<gene>
    <name evidence="7" type="ORF">AAL_01675</name>
</gene>
<dbReference type="GO" id="GO:0005815">
    <property type="term" value="C:microtubule organizing center"/>
    <property type="evidence" value="ECO:0007669"/>
    <property type="project" value="UniProtKB-SubCell"/>
</dbReference>
<accession>A0A166UCH4</accession>
<evidence type="ECO:0000259" key="6">
    <source>
        <dbReference type="Pfam" id="PF14197"/>
    </source>
</evidence>
<dbReference type="Pfam" id="PF14197">
    <property type="entry name" value="Cep57_CLD_2"/>
    <property type="match status" value="2"/>
</dbReference>
<feature type="region of interest" description="Disordered" evidence="4">
    <location>
        <begin position="887"/>
        <end position="906"/>
    </location>
</feature>
<feature type="compositionally biased region" description="Basic and acidic residues" evidence="4">
    <location>
        <begin position="132"/>
        <end position="144"/>
    </location>
</feature>
<evidence type="ECO:0008006" key="9">
    <source>
        <dbReference type="Google" id="ProtNLM"/>
    </source>
</evidence>
<feature type="region of interest" description="Disordered" evidence="4">
    <location>
        <begin position="429"/>
        <end position="449"/>
    </location>
</feature>
<keyword evidence="8" id="KW-1185">Reference proteome</keyword>
<dbReference type="Pfam" id="PF06657">
    <property type="entry name" value="Cep57_MT_bd"/>
    <property type="match status" value="1"/>
</dbReference>
<proteinExistence type="predicted"/>
<dbReference type="STRING" id="1081109.A0A166UCH4"/>
<evidence type="ECO:0000259" key="5">
    <source>
        <dbReference type="Pfam" id="PF06657"/>
    </source>
</evidence>
<evidence type="ECO:0000256" key="2">
    <source>
        <dbReference type="ARBA" id="ARBA00022490"/>
    </source>
</evidence>
<feature type="domain" description="PPC89 centrosome localisation" evidence="6">
    <location>
        <begin position="372"/>
        <end position="437"/>
    </location>
</feature>
<dbReference type="GO" id="GO:0008017">
    <property type="term" value="F:microtubule binding"/>
    <property type="evidence" value="ECO:0007669"/>
    <property type="project" value="InterPro"/>
</dbReference>
<evidence type="ECO:0000256" key="1">
    <source>
        <dbReference type="ARBA" id="ARBA00004267"/>
    </source>
</evidence>
<evidence type="ECO:0000313" key="7">
    <source>
        <dbReference type="EMBL" id="OAA32343.1"/>
    </source>
</evidence>
<feature type="region of interest" description="Disordered" evidence="4">
    <location>
        <begin position="1"/>
        <end position="38"/>
    </location>
</feature>
<dbReference type="InterPro" id="IPR025925">
    <property type="entry name" value="PPC89_CLD"/>
</dbReference>
<dbReference type="PANTHER" id="PTHR19336">
    <property type="entry name" value="UNCHARACTERIZED DUF1167"/>
    <property type="match status" value="1"/>
</dbReference>
<dbReference type="PANTHER" id="PTHR19336:SF9">
    <property type="entry name" value="SPINDLE POLE BODY PROTEIN PPC89"/>
    <property type="match status" value="1"/>
</dbReference>
<keyword evidence="2" id="KW-0963">Cytoplasm</keyword>
<feature type="compositionally biased region" description="Polar residues" evidence="4">
    <location>
        <begin position="719"/>
        <end position="728"/>
    </location>
</feature>
<dbReference type="AlphaFoldDB" id="A0A166UCH4"/>
<feature type="compositionally biased region" description="Low complexity" evidence="4">
    <location>
        <begin position="801"/>
        <end position="811"/>
    </location>
</feature>
<dbReference type="EMBL" id="AZGY01000002">
    <property type="protein sequence ID" value="OAA32343.1"/>
    <property type="molecule type" value="Genomic_DNA"/>
</dbReference>
<dbReference type="Proteomes" id="UP000078544">
    <property type="component" value="Unassembled WGS sequence"/>
</dbReference>
<keyword evidence="3" id="KW-0206">Cytoskeleton</keyword>
<protein>
    <recommendedName>
        <fullName evidence="9">Rhoptry protein</fullName>
    </recommendedName>
</protein>
<comment type="subcellular location">
    <subcellularLocation>
        <location evidence="1">Cytoplasm</location>
        <location evidence="1">Cytoskeleton</location>
        <location evidence="1">Microtubule organizing center</location>
    </subcellularLocation>
</comment>
<feature type="compositionally biased region" description="Polar residues" evidence="4">
    <location>
        <begin position="173"/>
        <end position="183"/>
    </location>
</feature>
<feature type="region of interest" description="Disordered" evidence="4">
    <location>
        <begin position="617"/>
        <end position="766"/>
    </location>
</feature>
<feature type="domain" description="Cep57 centrosome microtubule-binding" evidence="5">
    <location>
        <begin position="899"/>
        <end position="975"/>
    </location>
</feature>
<feature type="compositionally biased region" description="Low complexity" evidence="4">
    <location>
        <begin position="22"/>
        <end position="38"/>
    </location>
</feature>
<dbReference type="InterPro" id="IPR024957">
    <property type="entry name" value="Cep57_MT-bd_dom"/>
</dbReference>
<organism evidence="7 8">
    <name type="scientific">Moelleriella libera RCEF 2490</name>
    <dbReference type="NCBI Taxonomy" id="1081109"/>
    <lineage>
        <taxon>Eukaryota</taxon>
        <taxon>Fungi</taxon>
        <taxon>Dikarya</taxon>
        <taxon>Ascomycota</taxon>
        <taxon>Pezizomycotina</taxon>
        <taxon>Sordariomycetes</taxon>
        <taxon>Hypocreomycetidae</taxon>
        <taxon>Hypocreales</taxon>
        <taxon>Clavicipitaceae</taxon>
        <taxon>Moelleriella</taxon>
    </lineage>
</organism>
<feature type="compositionally biased region" description="Basic and acidic residues" evidence="4">
    <location>
        <begin position="678"/>
        <end position="695"/>
    </location>
</feature>
<feature type="compositionally biased region" description="Polar residues" evidence="4">
    <location>
        <begin position="433"/>
        <end position="442"/>
    </location>
</feature>
<evidence type="ECO:0000256" key="3">
    <source>
        <dbReference type="ARBA" id="ARBA00023212"/>
    </source>
</evidence>
<feature type="domain" description="PPC89 centrosome localisation" evidence="6">
    <location>
        <begin position="558"/>
        <end position="620"/>
    </location>
</feature>
<evidence type="ECO:0000313" key="8">
    <source>
        <dbReference type="Proteomes" id="UP000078544"/>
    </source>
</evidence>
<evidence type="ECO:0000256" key="4">
    <source>
        <dbReference type="SAM" id="MobiDB-lite"/>
    </source>
</evidence>
<dbReference type="InterPro" id="IPR051756">
    <property type="entry name" value="Centrosomal_MT-associated"/>
</dbReference>
<reference evidence="7 8" key="1">
    <citation type="journal article" date="2016" name="Genome Biol. Evol.">
        <title>Divergent and convergent evolution of fungal pathogenicity.</title>
        <authorList>
            <person name="Shang Y."/>
            <person name="Xiao G."/>
            <person name="Zheng P."/>
            <person name="Cen K."/>
            <person name="Zhan S."/>
            <person name="Wang C."/>
        </authorList>
    </citation>
    <scope>NUCLEOTIDE SEQUENCE [LARGE SCALE GENOMIC DNA]</scope>
    <source>
        <strain evidence="7 8">RCEF 2490</strain>
    </source>
</reference>
<feature type="region of interest" description="Disordered" evidence="4">
    <location>
        <begin position="779"/>
        <end position="811"/>
    </location>
</feature>
<feature type="region of interest" description="Disordered" evidence="4">
    <location>
        <begin position="76"/>
        <end position="240"/>
    </location>
</feature>
<name>A0A166UCH4_9HYPO</name>
<feature type="compositionally biased region" description="Basic and acidic residues" evidence="4">
    <location>
        <begin position="76"/>
        <end position="96"/>
    </location>
</feature>
<feature type="compositionally biased region" description="Polar residues" evidence="4">
    <location>
        <begin position="231"/>
        <end position="240"/>
    </location>
</feature>
<dbReference type="OrthoDB" id="76453at2759"/>
<feature type="compositionally biased region" description="Low complexity" evidence="4">
    <location>
        <begin position="216"/>
        <end position="230"/>
    </location>
</feature>
<comment type="caution">
    <text evidence="7">The sequence shown here is derived from an EMBL/GenBank/DDBJ whole genome shotgun (WGS) entry which is preliminary data.</text>
</comment>
<sequence length="1024" mass="114745">METDAIHRYQSRIFREMSANRVNPGNSPPSSTGSHGTVTVSTVFSDLDGESTRRLKEDIARISAPRKLPIDWEAAHRKWPEHFTKPKDHGTISSDHHHSRRRSSQNKENKPPISDAKFTLDDTTREIWPGTDKTRAEMQPRVDNESDISSVLDKSPVRPASVFGTTKPRRQKSPLSKTQTRISETAARERRHSSVAEVLSHVKRASPSPETRARDSPSGSSLKSSLTAVSPTSGYPTSPGHNTSHLPSFFAPDFSYLGDFVTGTLKFSGSIKNGVPILVKHGKVHDRHERPAAGAHDQVDGIKLPKEEEKIFVSMDEIRQEIVSLQAAHDKVLQYAEDLQLQVERLEAQLRHGKGQHGYDESEKYTAQRHRLELQVASLQTRLDEASRSLSTNEIKTEAIAHERDRAIARLQEACEDISKLTRKLSVREKELSTSQKQLESSDQARQDNDTLRRNLASLKHSRDDLELENSSLRSQNESLRREQLRLREEVELLRSNNKSSRNSDAISAENRTLRSSHDLLIQENEDLRENLDGVQHELDAVREEVESLRAEVVVITREKSTVQQDNESLVRQNEKYFGDNKVLRRENTGFERSVHDLHGKNVKLQEEVDFLKQQLDHCRPPHNDGNTAPTDEETEDNMNPAYFVPDMTAKSGDTQPEEATEEKHMPAMPDITSHGYTTERETREITRHSTENRQRSRSRAGTGPKGVAFSIPEKSSLRSKTGSNVANRGSKRRQGEQSSGRAPSTMELDLTNENDDTTGGFQSDDLTNQDAAISLNISMKDGQFQPRDQDVTGRSHTSRRGSQSRAAQRQHVLEVDLTNTTKRSANVSTRPALSTDARRVLDGLCVHNCRNCIVCSRITSHRSVAVSAAEAASGKKRVSVPRPVPVTERNLTGAGDDQTMRPSQSPGHALALVIKGLRDENEHMQLRLTRLQADYNGSDKALGRRDRRKLAESIETLLKRVEVKSDQIYSLYDVLEGQKAAGQAMTEEEVEMTVLHITGMTVRDVTAGSEQLTWEGIPEPAVS</sequence>